<evidence type="ECO:0000256" key="1">
    <source>
        <dbReference type="ARBA" id="ARBA00023242"/>
    </source>
</evidence>
<dbReference type="Gene3D" id="4.10.240.10">
    <property type="entry name" value="Zn(2)-C6 fungal-type DNA-binding domain"/>
    <property type="match status" value="1"/>
</dbReference>
<keyword evidence="2" id="KW-0812">Transmembrane</keyword>
<keyword evidence="1" id="KW-0539">Nucleus</keyword>
<evidence type="ECO:0000259" key="3">
    <source>
        <dbReference type="PROSITE" id="PS50048"/>
    </source>
</evidence>
<dbReference type="InterPro" id="IPR036864">
    <property type="entry name" value="Zn2-C6_fun-type_DNA-bd_sf"/>
</dbReference>
<comment type="caution">
    <text evidence="4">The sequence shown here is derived from an EMBL/GenBank/DDBJ whole genome shotgun (WGS) entry which is preliminary data.</text>
</comment>
<dbReference type="InterPro" id="IPR052400">
    <property type="entry name" value="Zn2-C6_fungal_TF"/>
</dbReference>
<reference evidence="4 5" key="1">
    <citation type="submission" date="2024-07" db="EMBL/GenBank/DDBJ databases">
        <title>Draft sequence of the Neodothiora populina.</title>
        <authorList>
            <person name="Drown D.D."/>
            <person name="Schuette U.S."/>
            <person name="Buechlein A.B."/>
            <person name="Rusch D.R."/>
            <person name="Winton L.W."/>
            <person name="Adams G.A."/>
        </authorList>
    </citation>
    <scope>NUCLEOTIDE SEQUENCE [LARGE SCALE GENOMIC DNA]</scope>
    <source>
        <strain evidence="4 5">CPC 39397</strain>
    </source>
</reference>
<evidence type="ECO:0000313" key="5">
    <source>
        <dbReference type="Proteomes" id="UP001562354"/>
    </source>
</evidence>
<evidence type="ECO:0000256" key="2">
    <source>
        <dbReference type="SAM" id="Phobius"/>
    </source>
</evidence>
<protein>
    <recommendedName>
        <fullName evidence="3">Zn(2)-C6 fungal-type domain-containing protein</fullName>
    </recommendedName>
</protein>
<feature type="transmembrane region" description="Helical" evidence="2">
    <location>
        <begin position="331"/>
        <end position="358"/>
    </location>
</feature>
<dbReference type="PANTHER" id="PTHR47657:SF12">
    <property type="entry name" value="ZN(II)2CYS6 TRANSCRIPTION FACTOR (EUROFUNG)"/>
    <property type="match status" value="1"/>
</dbReference>
<dbReference type="InterPro" id="IPR001138">
    <property type="entry name" value="Zn2Cys6_DnaBD"/>
</dbReference>
<keyword evidence="5" id="KW-1185">Reference proteome</keyword>
<dbReference type="CDD" id="cd00067">
    <property type="entry name" value="GAL4"/>
    <property type="match status" value="1"/>
</dbReference>
<dbReference type="SUPFAM" id="SSF57701">
    <property type="entry name" value="Zn2/Cys6 DNA-binding domain"/>
    <property type="match status" value="1"/>
</dbReference>
<dbReference type="Proteomes" id="UP001562354">
    <property type="component" value="Unassembled WGS sequence"/>
</dbReference>
<dbReference type="PANTHER" id="PTHR47657">
    <property type="entry name" value="STEROL REGULATORY ELEMENT-BINDING PROTEIN ECM22"/>
    <property type="match status" value="1"/>
</dbReference>
<sequence>MKPRRTHIKSRAGCHTCRQRRIRCDECRPQCLNCIRRGVPCDYDEAESSATAASRSAQVDGPPAQAQVLSADDVELLPSHLIPLLQRPVSELPGFTDEESFLVHHIHDMSQRLEHSDTKNVGFCTSVLPEFIRIAFLVHFVRDCICGISSFHLALLTKSSSMTYLSYKYRAKALQGLRETLALTSGPGDVDATLAASFMLSWQAPDSFEFCQTMKGVDLALKEMAERNYTSRLRDLWGVLIPESLVAASSSHSIVPLDAASVALQELRKHVEHNPELVRGVKELYNFVQNIRIAPPGRMPAEQIQALYPVRLWLPWIPKSSYLIDRKDPSVLLFCAHFHMVIVAIGGLLPVTVGAFAIPRRAECIMVINTILKQVLPEPAPSAGHSHTNNKRQESFRELMQAPLMFAKDFQARYSST</sequence>
<dbReference type="SMART" id="SM00066">
    <property type="entry name" value="GAL4"/>
    <property type="match status" value="1"/>
</dbReference>
<keyword evidence="2" id="KW-1133">Transmembrane helix</keyword>
<accession>A0ABR3PGS9</accession>
<organism evidence="4 5">
    <name type="scientific">Neodothiora populina</name>
    <dbReference type="NCBI Taxonomy" id="2781224"/>
    <lineage>
        <taxon>Eukaryota</taxon>
        <taxon>Fungi</taxon>
        <taxon>Dikarya</taxon>
        <taxon>Ascomycota</taxon>
        <taxon>Pezizomycotina</taxon>
        <taxon>Dothideomycetes</taxon>
        <taxon>Dothideomycetidae</taxon>
        <taxon>Dothideales</taxon>
        <taxon>Dothioraceae</taxon>
        <taxon>Neodothiora</taxon>
    </lineage>
</organism>
<feature type="domain" description="Zn(2)-C6 fungal-type" evidence="3">
    <location>
        <begin position="13"/>
        <end position="43"/>
    </location>
</feature>
<keyword evidence="2" id="KW-0472">Membrane</keyword>
<dbReference type="EMBL" id="JBFMKM010000007">
    <property type="protein sequence ID" value="KAL1305257.1"/>
    <property type="molecule type" value="Genomic_DNA"/>
</dbReference>
<dbReference type="PROSITE" id="PS00463">
    <property type="entry name" value="ZN2_CY6_FUNGAL_1"/>
    <property type="match status" value="1"/>
</dbReference>
<dbReference type="PROSITE" id="PS50048">
    <property type="entry name" value="ZN2_CY6_FUNGAL_2"/>
    <property type="match status" value="1"/>
</dbReference>
<dbReference type="RefSeq" id="XP_069201530.1">
    <property type="nucleotide sequence ID" value="XM_069347722.1"/>
</dbReference>
<name>A0ABR3PGS9_9PEZI</name>
<dbReference type="Pfam" id="PF00172">
    <property type="entry name" value="Zn_clus"/>
    <property type="match status" value="1"/>
</dbReference>
<proteinExistence type="predicted"/>
<gene>
    <name evidence="4" type="ORF">AAFC00_002169</name>
</gene>
<dbReference type="GeneID" id="95975871"/>
<evidence type="ECO:0000313" key="4">
    <source>
        <dbReference type="EMBL" id="KAL1305257.1"/>
    </source>
</evidence>